<evidence type="ECO:0000259" key="2">
    <source>
        <dbReference type="Pfam" id="PF00248"/>
    </source>
</evidence>
<dbReference type="Proteomes" id="UP000677054">
    <property type="component" value="Unassembled WGS sequence"/>
</dbReference>
<keyword evidence="1" id="KW-0472">Membrane</keyword>
<dbReference type="InterPro" id="IPR020471">
    <property type="entry name" value="AKR"/>
</dbReference>
<dbReference type="Pfam" id="PF00248">
    <property type="entry name" value="Aldo_ket_red"/>
    <property type="match status" value="1"/>
</dbReference>
<sequence length="183" mass="20866">MKPQARPTLKPVIPGIKLSSGAEMPIIGLGTFMAKPEEVENTLDVALEAGYRHIDTAYLYENEAAIGKTLQKWMNSGKIKREELFIVTKLPMIGNRAKDVMHFMEKSLEALELEYVDLYLVHCAFGMEKRSDKELFPQNQDGTFALDMKTDIISVWKVAWAFLHFLFHMALVVYVLLISKEVQ</sequence>
<keyword evidence="1" id="KW-1133">Transmembrane helix</keyword>
<dbReference type="GO" id="GO:0016491">
    <property type="term" value="F:oxidoreductase activity"/>
    <property type="evidence" value="ECO:0007669"/>
    <property type="project" value="InterPro"/>
</dbReference>
<dbReference type="EMBL" id="LR899816">
    <property type="protein sequence ID" value="CAD7242655.1"/>
    <property type="molecule type" value="Genomic_DNA"/>
</dbReference>
<accession>A0A7R8XAD1</accession>
<protein>
    <recommendedName>
        <fullName evidence="2">NADP-dependent oxidoreductase domain-containing protein</fullName>
    </recommendedName>
</protein>
<dbReference type="InterPro" id="IPR036812">
    <property type="entry name" value="NAD(P)_OxRdtase_dom_sf"/>
</dbReference>
<keyword evidence="1" id="KW-0812">Transmembrane</keyword>
<evidence type="ECO:0000256" key="1">
    <source>
        <dbReference type="SAM" id="Phobius"/>
    </source>
</evidence>
<dbReference type="PRINTS" id="PR00069">
    <property type="entry name" value="ALDKETRDTASE"/>
</dbReference>
<keyword evidence="4" id="KW-1185">Reference proteome</keyword>
<evidence type="ECO:0000313" key="4">
    <source>
        <dbReference type="Proteomes" id="UP000677054"/>
    </source>
</evidence>
<proteinExistence type="predicted"/>
<dbReference type="SUPFAM" id="SSF51430">
    <property type="entry name" value="NAD(P)-linked oxidoreductase"/>
    <property type="match status" value="1"/>
</dbReference>
<dbReference type="PROSITE" id="PS00798">
    <property type="entry name" value="ALDOKETO_REDUCTASE_1"/>
    <property type="match status" value="1"/>
</dbReference>
<dbReference type="InterPro" id="IPR023210">
    <property type="entry name" value="NADP_OxRdtase_dom"/>
</dbReference>
<name>A0A7R8XAD1_9CRUS</name>
<gene>
    <name evidence="3" type="ORF">DSTB1V02_LOCUS2611</name>
</gene>
<reference evidence="3" key="1">
    <citation type="submission" date="2020-11" db="EMBL/GenBank/DDBJ databases">
        <authorList>
            <person name="Tran Van P."/>
        </authorList>
    </citation>
    <scope>NUCLEOTIDE SEQUENCE</scope>
</reference>
<feature type="transmembrane region" description="Helical" evidence="1">
    <location>
        <begin position="158"/>
        <end position="178"/>
    </location>
</feature>
<dbReference type="OrthoDB" id="6378672at2759"/>
<dbReference type="AlphaFoldDB" id="A0A7R8XAD1"/>
<dbReference type="EMBL" id="CAJPEV010000299">
    <property type="protein sequence ID" value="CAG0883657.1"/>
    <property type="molecule type" value="Genomic_DNA"/>
</dbReference>
<dbReference type="InterPro" id="IPR018170">
    <property type="entry name" value="Aldo/ket_reductase_CS"/>
</dbReference>
<feature type="domain" description="NADP-dependent oxidoreductase" evidence="2">
    <location>
        <begin position="27"/>
        <end position="126"/>
    </location>
</feature>
<organism evidence="3">
    <name type="scientific">Darwinula stevensoni</name>
    <dbReference type="NCBI Taxonomy" id="69355"/>
    <lineage>
        <taxon>Eukaryota</taxon>
        <taxon>Metazoa</taxon>
        <taxon>Ecdysozoa</taxon>
        <taxon>Arthropoda</taxon>
        <taxon>Crustacea</taxon>
        <taxon>Oligostraca</taxon>
        <taxon>Ostracoda</taxon>
        <taxon>Podocopa</taxon>
        <taxon>Podocopida</taxon>
        <taxon>Darwinulocopina</taxon>
        <taxon>Darwinuloidea</taxon>
        <taxon>Darwinulidae</taxon>
        <taxon>Darwinula</taxon>
    </lineage>
</organism>
<dbReference type="PANTHER" id="PTHR11732">
    <property type="entry name" value="ALDO/KETO REDUCTASE"/>
    <property type="match status" value="1"/>
</dbReference>
<evidence type="ECO:0000313" key="3">
    <source>
        <dbReference type="EMBL" id="CAD7242655.1"/>
    </source>
</evidence>
<dbReference type="Gene3D" id="3.20.20.100">
    <property type="entry name" value="NADP-dependent oxidoreductase domain"/>
    <property type="match status" value="1"/>
</dbReference>